<reference evidence="1 2" key="1">
    <citation type="submission" date="2024-01" db="EMBL/GenBank/DDBJ databases">
        <title>The genomes of 5 underutilized Papilionoideae crops provide insights into root nodulation and disease resistanc.</title>
        <authorList>
            <person name="Jiang F."/>
        </authorList>
    </citation>
    <scope>NUCLEOTIDE SEQUENCE [LARGE SCALE GENOMIC DNA]</scope>
    <source>
        <strain evidence="1">DUOXIRENSHENG_FW03</strain>
        <tissue evidence="1">Leaves</tissue>
    </source>
</reference>
<organism evidence="1 2">
    <name type="scientific">Psophocarpus tetragonolobus</name>
    <name type="common">Winged bean</name>
    <name type="synonym">Dolichos tetragonolobus</name>
    <dbReference type="NCBI Taxonomy" id="3891"/>
    <lineage>
        <taxon>Eukaryota</taxon>
        <taxon>Viridiplantae</taxon>
        <taxon>Streptophyta</taxon>
        <taxon>Embryophyta</taxon>
        <taxon>Tracheophyta</taxon>
        <taxon>Spermatophyta</taxon>
        <taxon>Magnoliopsida</taxon>
        <taxon>eudicotyledons</taxon>
        <taxon>Gunneridae</taxon>
        <taxon>Pentapetalae</taxon>
        <taxon>rosids</taxon>
        <taxon>fabids</taxon>
        <taxon>Fabales</taxon>
        <taxon>Fabaceae</taxon>
        <taxon>Papilionoideae</taxon>
        <taxon>50 kb inversion clade</taxon>
        <taxon>NPAAA clade</taxon>
        <taxon>indigoferoid/millettioid clade</taxon>
        <taxon>Phaseoleae</taxon>
        <taxon>Psophocarpus</taxon>
    </lineage>
</organism>
<evidence type="ECO:0000313" key="1">
    <source>
        <dbReference type="EMBL" id="KAK7410529.1"/>
    </source>
</evidence>
<dbReference type="AlphaFoldDB" id="A0AAN9T0D2"/>
<comment type="caution">
    <text evidence="1">The sequence shown here is derived from an EMBL/GenBank/DDBJ whole genome shotgun (WGS) entry which is preliminary data.</text>
</comment>
<accession>A0AAN9T0D2</accession>
<dbReference type="Proteomes" id="UP001386955">
    <property type="component" value="Unassembled WGS sequence"/>
</dbReference>
<evidence type="ECO:0000313" key="2">
    <source>
        <dbReference type="Proteomes" id="UP001386955"/>
    </source>
</evidence>
<gene>
    <name evidence="1" type="ORF">VNO78_01372</name>
</gene>
<proteinExistence type="predicted"/>
<keyword evidence="2" id="KW-1185">Reference proteome</keyword>
<name>A0AAN9T0D2_PSOTE</name>
<protein>
    <submittedName>
        <fullName evidence="1">Uncharacterized protein</fullName>
    </submittedName>
</protein>
<dbReference type="EMBL" id="JAYMYS010000001">
    <property type="protein sequence ID" value="KAK7410529.1"/>
    <property type="molecule type" value="Genomic_DNA"/>
</dbReference>
<sequence>MDCGSTTVGDNIFARWWLDDIGSLSASWPQTTVLCDEMALQWLYDVLSSSFVSCHLGMSIEVHHVIWTYSEAGSRLPNTR</sequence>